<reference evidence="9" key="1">
    <citation type="submission" date="2014-02" db="EMBL/GenBank/DDBJ databases">
        <title>Expanding our view of genomic diversity in Candidatus Accumulibacter clades.</title>
        <authorList>
            <person name="Skennerton C.T."/>
            <person name="Barr J.J."/>
            <person name="Slater F.R."/>
            <person name="Bond P.L."/>
            <person name="Tyson G.W."/>
        </authorList>
    </citation>
    <scope>NUCLEOTIDE SEQUENCE [LARGE SCALE GENOMIC DNA]</scope>
</reference>
<evidence type="ECO:0000256" key="5">
    <source>
        <dbReference type="ARBA" id="ARBA00039545"/>
    </source>
</evidence>
<dbReference type="GO" id="GO:0016020">
    <property type="term" value="C:membrane"/>
    <property type="evidence" value="ECO:0007669"/>
    <property type="project" value="UniProtKB-SubCell"/>
</dbReference>
<dbReference type="PANTHER" id="PTHR43767:SF8">
    <property type="entry name" value="LONG-CHAIN-FATTY-ACID--COA LIGASE"/>
    <property type="match status" value="1"/>
</dbReference>
<dbReference type="Gene3D" id="3.40.50.12780">
    <property type="entry name" value="N-terminal domain of ligase-like"/>
    <property type="match status" value="1"/>
</dbReference>
<sequence>MNVSLDALNPSDDRVVAVDGARRVNWRDLRAAVAAQRGAQSMASEGRRRVLLRGACPIDFTAELLAALAEDHVAVIPPNFQPQTLGALAELPSPIDVPPRTIELYTSGSSGEPKCVAKEVRQLEAECRTLESCWGKMVTPDAIVLATTPHHHIYGLLFRLLWPLLSGRPFDNATISEPTAFAERLRATESSLLVSSPAQLSRLHQLLDLTALPNQPALVFSSGGPLDAATAESYRRAWGSAPTEVYGSTESGGIAWRRQDHGPNWTPLPQVQVAMDTDGALLVRSPFLPDHEPLRLQDAVELAADGTFILRGRLDRVVKIEEKRLSLPEMEAWLAGHPGVAAAAVAPVAISGRTLVGAVVVAAAAAPQRKVLIESLRQHLGQRFDPVLLPRRWRFVDALPYGERGKLLLNDVARLLEATPCA</sequence>
<keyword evidence="3" id="KW-0436">Ligase</keyword>
<dbReference type="Pfam" id="PF00501">
    <property type="entry name" value="AMP-binding"/>
    <property type="match status" value="1"/>
</dbReference>
<evidence type="ECO:0000256" key="1">
    <source>
        <dbReference type="ARBA" id="ARBA00004170"/>
    </source>
</evidence>
<feature type="domain" description="AMP-dependent synthetase/ligase" evidence="7">
    <location>
        <begin position="104"/>
        <end position="269"/>
    </location>
</feature>
<feature type="domain" description="AMP-binding enzyme C-terminal" evidence="8">
    <location>
        <begin position="329"/>
        <end position="406"/>
    </location>
</feature>
<organism evidence="9 10">
    <name type="scientific">Candidatus Accumulibacter adjunctus</name>
    <dbReference type="NCBI Taxonomy" id="1454001"/>
    <lineage>
        <taxon>Bacteria</taxon>
        <taxon>Pseudomonadati</taxon>
        <taxon>Pseudomonadota</taxon>
        <taxon>Betaproteobacteria</taxon>
        <taxon>Candidatus Accumulibacter</taxon>
    </lineage>
</organism>
<evidence type="ECO:0000259" key="8">
    <source>
        <dbReference type="Pfam" id="PF13193"/>
    </source>
</evidence>
<dbReference type="EMBL" id="JFAX01000021">
    <property type="protein sequence ID" value="EXI65563.1"/>
    <property type="molecule type" value="Genomic_DNA"/>
</dbReference>
<dbReference type="AlphaFoldDB" id="A0A011M7D7"/>
<dbReference type="InterPro" id="IPR000873">
    <property type="entry name" value="AMP-dep_synth/lig_dom"/>
</dbReference>
<gene>
    <name evidence="9" type="primary">srfAC</name>
    <name evidence="9" type="ORF">AW08_03083</name>
</gene>
<evidence type="ECO:0000256" key="3">
    <source>
        <dbReference type="ARBA" id="ARBA00022598"/>
    </source>
</evidence>
<evidence type="ECO:0000256" key="4">
    <source>
        <dbReference type="ARBA" id="ARBA00026121"/>
    </source>
</evidence>
<evidence type="ECO:0000313" key="9">
    <source>
        <dbReference type="EMBL" id="EXI65563.1"/>
    </source>
</evidence>
<comment type="subcellular location">
    <subcellularLocation>
        <location evidence="1">Membrane</location>
        <topology evidence="1">Peripheral membrane protein</topology>
    </subcellularLocation>
</comment>
<evidence type="ECO:0000256" key="2">
    <source>
        <dbReference type="ARBA" id="ARBA00005005"/>
    </source>
</evidence>
<dbReference type="InterPro" id="IPR045851">
    <property type="entry name" value="AMP-bd_C_sf"/>
</dbReference>
<dbReference type="PATRIC" id="fig|1454001.3.peg.3128"/>
<dbReference type="InterPro" id="IPR042099">
    <property type="entry name" value="ANL_N_sf"/>
</dbReference>
<comment type="pathway">
    <text evidence="2">Lipid metabolism; fatty acid beta-oxidation.</text>
</comment>
<keyword evidence="10" id="KW-1185">Reference proteome</keyword>
<dbReference type="Gene3D" id="3.30.300.30">
    <property type="match status" value="1"/>
</dbReference>
<comment type="caution">
    <text evidence="9">The sequence shown here is derived from an EMBL/GenBank/DDBJ whole genome shotgun (WGS) entry which is preliminary data.</text>
</comment>
<dbReference type="PANTHER" id="PTHR43767">
    <property type="entry name" value="LONG-CHAIN-FATTY-ACID--COA LIGASE"/>
    <property type="match status" value="1"/>
</dbReference>
<name>A0A011M7D7_9PROT</name>
<dbReference type="GO" id="GO:0004467">
    <property type="term" value="F:long-chain fatty acid-CoA ligase activity"/>
    <property type="evidence" value="ECO:0007669"/>
    <property type="project" value="UniProtKB-EC"/>
</dbReference>
<dbReference type="Proteomes" id="UP000020218">
    <property type="component" value="Unassembled WGS sequence"/>
</dbReference>
<evidence type="ECO:0000256" key="6">
    <source>
        <dbReference type="ARBA" id="ARBA00042773"/>
    </source>
</evidence>
<proteinExistence type="predicted"/>
<protein>
    <recommendedName>
        <fullName evidence="5">Long-chain-fatty-acid--CoA ligase</fullName>
        <ecNumber evidence="4">6.2.1.3</ecNumber>
    </recommendedName>
    <alternativeName>
        <fullName evidence="6">Long-chain acyl-CoA synthetase</fullName>
    </alternativeName>
</protein>
<accession>A0A011M7D7</accession>
<dbReference type="Pfam" id="PF13193">
    <property type="entry name" value="AMP-binding_C"/>
    <property type="match status" value="1"/>
</dbReference>
<dbReference type="STRING" id="1454001.AW08_03083"/>
<evidence type="ECO:0000313" key="10">
    <source>
        <dbReference type="Proteomes" id="UP000020218"/>
    </source>
</evidence>
<dbReference type="InterPro" id="IPR050237">
    <property type="entry name" value="ATP-dep_AMP-bd_enzyme"/>
</dbReference>
<dbReference type="InterPro" id="IPR025110">
    <property type="entry name" value="AMP-bd_C"/>
</dbReference>
<evidence type="ECO:0000259" key="7">
    <source>
        <dbReference type="Pfam" id="PF00501"/>
    </source>
</evidence>
<dbReference type="EC" id="6.2.1.3" evidence="4"/>
<dbReference type="SUPFAM" id="SSF56801">
    <property type="entry name" value="Acetyl-CoA synthetase-like"/>
    <property type="match status" value="1"/>
</dbReference>